<evidence type="ECO:0000313" key="2">
    <source>
        <dbReference type="EMBL" id="KAK0556034.1"/>
    </source>
</evidence>
<evidence type="ECO:0000256" key="1">
    <source>
        <dbReference type="SAM" id="MobiDB-lite"/>
    </source>
</evidence>
<keyword evidence="3" id="KW-1185">Reference proteome</keyword>
<feature type="compositionally biased region" description="Low complexity" evidence="1">
    <location>
        <begin position="119"/>
        <end position="133"/>
    </location>
</feature>
<name>A0AAN6JVY0_9BASI</name>
<organism evidence="2 3">
    <name type="scientific">Tilletia horrida</name>
    <dbReference type="NCBI Taxonomy" id="155126"/>
    <lineage>
        <taxon>Eukaryota</taxon>
        <taxon>Fungi</taxon>
        <taxon>Dikarya</taxon>
        <taxon>Basidiomycota</taxon>
        <taxon>Ustilaginomycotina</taxon>
        <taxon>Exobasidiomycetes</taxon>
        <taxon>Tilletiales</taxon>
        <taxon>Tilletiaceae</taxon>
        <taxon>Tilletia</taxon>
    </lineage>
</organism>
<dbReference type="Proteomes" id="UP001176517">
    <property type="component" value="Unassembled WGS sequence"/>
</dbReference>
<feature type="region of interest" description="Disordered" evidence="1">
    <location>
        <begin position="1"/>
        <end position="133"/>
    </location>
</feature>
<feature type="region of interest" description="Disordered" evidence="1">
    <location>
        <begin position="331"/>
        <end position="448"/>
    </location>
</feature>
<comment type="caution">
    <text evidence="2">The sequence shown here is derived from an EMBL/GenBank/DDBJ whole genome shotgun (WGS) entry which is preliminary data.</text>
</comment>
<gene>
    <name evidence="2" type="ORF">OC846_001470</name>
</gene>
<sequence>MSTLPDALNRSKSLPRPFIDDRRSSTPMRSEPASPKLGPSVSQRTPARDYGPSATFHALQPAMASLSVSGTLPRPPAPQRSQSSLTPASTAATSSGQSTSAVALFGTGTEPPSPVFGQATDGDGAATTSTPMSMSASAGPARYVGSSGPPAGSVAWQYVPSSSAAIAAAYQAAAAAAAAAVAAGYPASAAAFPYATPASMSNGSTGANVSATSTGSVPTPASVSLASYPSQTQASPMQYPQGFPAGATAYDHHPQFHARSSYGLDSSVGSLPSASNEDVFGTVSGAPMIPGMAMGLGYGGPAYLSGVAPAGGVHGVGLGMQGYHGVANGEIPQGASDYAGDDDEAVDEDAPSKTRREGPGDEASGSSSDLSEGVLDELARVSEIEATEDADSPSVGASEGAGLESTQKPSRTAGPDVDIPAASPAIDIEPTSSRLAGSRRQSGVGTGL</sequence>
<feature type="compositionally biased region" description="Acidic residues" evidence="1">
    <location>
        <begin position="339"/>
        <end position="349"/>
    </location>
</feature>
<protein>
    <submittedName>
        <fullName evidence="2">Uncharacterized protein</fullName>
    </submittedName>
</protein>
<dbReference type="EMBL" id="JAPDMZ010000021">
    <property type="protein sequence ID" value="KAK0556034.1"/>
    <property type="molecule type" value="Genomic_DNA"/>
</dbReference>
<reference evidence="2" key="1">
    <citation type="journal article" date="2023" name="PhytoFront">
        <title>Draft Genome Resources of Seven Strains of Tilletia horrida, Causal Agent of Kernel Smut of Rice.</title>
        <authorList>
            <person name="Khanal S."/>
            <person name="Antony Babu S."/>
            <person name="Zhou X.G."/>
        </authorList>
    </citation>
    <scope>NUCLEOTIDE SEQUENCE</scope>
    <source>
        <strain evidence="2">TX6</strain>
    </source>
</reference>
<dbReference type="AlphaFoldDB" id="A0AAN6JVY0"/>
<feature type="compositionally biased region" description="Polar residues" evidence="1">
    <location>
        <begin position="430"/>
        <end position="448"/>
    </location>
</feature>
<evidence type="ECO:0000313" key="3">
    <source>
        <dbReference type="Proteomes" id="UP001176517"/>
    </source>
</evidence>
<accession>A0AAN6JVY0</accession>
<feature type="compositionally biased region" description="Basic and acidic residues" evidence="1">
    <location>
        <begin position="350"/>
        <end position="359"/>
    </location>
</feature>
<proteinExistence type="predicted"/>
<feature type="compositionally biased region" description="Low complexity" evidence="1">
    <location>
        <begin position="79"/>
        <end position="101"/>
    </location>
</feature>